<organism evidence="1 2">
    <name type="scientific">Candidatus Collierbacteria bacterium GW2011_GWB2_44_22</name>
    <dbReference type="NCBI Taxonomy" id="1618387"/>
    <lineage>
        <taxon>Bacteria</taxon>
        <taxon>Candidatus Collieribacteriota</taxon>
    </lineage>
</organism>
<accession>A0A0G1KTJ3</accession>
<reference evidence="1 2" key="1">
    <citation type="journal article" date="2015" name="Nature">
        <title>rRNA introns, odd ribosomes, and small enigmatic genomes across a large radiation of phyla.</title>
        <authorList>
            <person name="Brown C.T."/>
            <person name="Hug L.A."/>
            <person name="Thomas B.C."/>
            <person name="Sharon I."/>
            <person name="Castelle C.J."/>
            <person name="Singh A."/>
            <person name="Wilkins M.J."/>
            <person name="Williams K.H."/>
            <person name="Banfield J.F."/>
        </authorList>
    </citation>
    <scope>NUCLEOTIDE SEQUENCE [LARGE SCALE GENOMIC DNA]</scope>
</reference>
<proteinExistence type="predicted"/>
<evidence type="ECO:0000313" key="2">
    <source>
        <dbReference type="Proteomes" id="UP000034006"/>
    </source>
</evidence>
<comment type="caution">
    <text evidence="1">The sequence shown here is derived from an EMBL/GenBank/DDBJ whole genome shotgun (WGS) entry which is preliminary data.</text>
</comment>
<name>A0A0G1KTJ3_9BACT</name>
<evidence type="ECO:0000313" key="1">
    <source>
        <dbReference type="EMBL" id="KKT51209.1"/>
    </source>
</evidence>
<gene>
    <name evidence="1" type="ORF">UW44_C0014G0001</name>
</gene>
<sequence>MSWKDWFKIKVTRPCNRLPDADEFWVVIKKAIPANTLIDIQGADRFFERESEVGIMYLLKRVINPFGYPDPWLMTSGGVIGASERWWKDQIESGAVEVETIVA</sequence>
<dbReference type="STRING" id="1618387.UW44_C0014G0001"/>
<dbReference type="AlphaFoldDB" id="A0A0G1KTJ3"/>
<protein>
    <submittedName>
        <fullName evidence="1">Uncharacterized protein</fullName>
    </submittedName>
</protein>
<dbReference type="Proteomes" id="UP000034006">
    <property type="component" value="Unassembled WGS sequence"/>
</dbReference>
<dbReference type="EMBL" id="LCIH01000014">
    <property type="protein sequence ID" value="KKT51209.1"/>
    <property type="molecule type" value="Genomic_DNA"/>
</dbReference>